<dbReference type="Gene3D" id="2.60.40.10">
    <property type="entry name" value="Immunoglobulins"/>
    <property type="match status" value="1"/>
</dbReference>
<protein>
    <submittedName>
        <fullName evidence="2">LamG domain-containing protein</fullName>
    </submittedName>
</protein>
<dbReference type="Pfam" id="PF13385">
    <property type="entry name" value="Laminin_G_3"/>
    <property type="match status" value="1"/>
</dbReference>
<feature type="signal peptide" evidence="1">
    <location>
        <begin position="1"/>
        <end position="20"/>
    </location>
</feature>
<dbReference type="GO" id="GO:0004553">
    <property type="term" value="F:hydrolase activity, hydrolyzing O-glycosyl compounds"/>
    <property type="evidence" value="ECO:0007669"/>
    <property type="project" value="UniProtKB-ARBA"/>
</dbReference>
<dbReference type="GO" id="GO:0005975">
    <property type="term" value="P:carbohydrate metabolic process"/>
    <property type="evidence" value="ECO:0007669"/>
    <property type="project" value="UniProtKB-ARBA"/>
</dbReference>
<proteinExistence type="predicted"/>
<comment type="caution">
    <text evidence="2">The sequence shown here is derived from an EMBL/GenBank/DDBJ whole genome shotgun (WGS) entry which is preliminary data.</text>
</comment>
<evidence type="ECO:0000313" key="2">
    <source>
        <dbReference type="EMBL" id="RZF61787.1"/>
    </source>
</evidence>
<dbReference type="SUPFAM" id="SSF49899">
    <property type="entry name" value="Concanavalin A-like lectins/glucanases"/>
    <property type="match status" value="1"/>
</dbReference>
<dbReference type="OrthoDB" id="9814380at2"/>
<feature type="chain" id="PRO_5020982565" evidence="1">
    <location>
        <begin position="21"/>
        <end position="360"/>
    </location>
</feature>
<name>A0A4Q6XYB7_9SPHI</name>
<dbReference type="EMBL" id="SGIT01000001">
    <property type="protein sequence ID" value="RZF61787.1"/>
    <property type="molecule type" value="Genomic_DNA"/>
</dbReference>
<keyword evidence="1" id="KW-0732">Signal</keyword>
<evidence type="ECO:0000313" key="3">
    <source>
        <dbReference type="Proteomes" id="UP000292855"/>
    </source>
</evidence>
<keyword evidence="3" id="KW-1185">Reference proteome</keyword>
<accession>A0A4Q6XYB7</accession>
<sequence>MTRNMKKFNILFLSTLLIFAACQDGYIDDINPVDAGNDENAPAITIGYPSSAVVLIPFTDESTDIDFEFEVRDDIEITSIAIALNGQPLESYQGFLDFRRVKTSFKSENLALGNYKFEVNATDASGKTTTKVHEFEISNIYAAKYPGEIFYMPFEGNVYMDLLGEITAAKIGSPSFGAGKAGRAYAGATDSYLTVPTAGLVGSEFSGSFWYKINASTTHAGLVTVSPPDPSNNKRSSGFRLFREPGASGNQRIKLNVGNGTADVWFDGGTAADISATADWVHIAFTIAPDRCALYINGKVVKDGSFTGVSWADCDAISIASGAPNFTGWNHKSDLSLIDELRFFDKALTAEEVNTIFEDN</sequence>
<dbReference type="PROSITE" id="PS51257">
    <property type="entry name" value="PROKAR_LIPOPROTEIN"/>
    <property type="match status" value="1"/>
</dbReference>
<reference evidence="2 3" key="1">
    <citation type="submission" date="2019-02" db="EMBL/GenBank/DDBJ databases">
        <authorList>
            <person name="Li Y."/>
        </authorList>
    </citation>
    <scope>NUCLEOTIDE SEQUENCE [LARGE SCALE GENOMIC DNA]</scope>
    <source>
        <strain evidence="2 3">30C10-4-7</strain>
    </source>
</reference>
<gene>
    <name evidence="2" type="ORF">EWE74_02845</name>
</gene>
<dbReference type="AlphaFoldDB" id="A0A4Q6XYB7"/>
<dbReference type="InterPro" id="IPR013320">
    <property type="entry name" value="ConA-like_dom_sf"/>
</dbReference>
<organism evidence="2 3">
    <name type="scientific">Sphingobacterium corticibacterium</name>
    <dbReference type="NCBI Taxonomy" id="2484746"/>
    <lineage>
        <taxon>Bacteria</taxon>
        <taxon>Pseudomonadati</taxon>
        <taxon>Bacteroidota</taxon>
        <taxon>Sphingobacteriia</taxon>
        <taxon>Sphingobacteriales</taxon>
        <taxon>Sphingobacteriaceae</taxon>
        <taxon>Sphingobacterium</taxon>
    </lineage>
</organism>
<dbReference type="Proteomes" id="UP000292855">
    <property type="component" value="Unassembled WGS sequence"/>
</dbReference>
<evidence type="ECO:0000256" key="1">
    <source>
        <dbReference type="SAM" id="SignalP"/>
    </source>
</evidence>
<dbReference type="InterPro" id="IPR013783">
    <property type="entry name" value="Ig-like_fold"/>
</dbReference>
<dbReference type="Gene3D" id="2.60.120.200">
    <property type="match status" value="1"/>
</dbReference>